<name>E0SG45_DICD3</name>
<keyword evidence="4" id="KW-1003">Cell membrane</keyword>
<dbReference type="GO" id="GO:0015628">
    <property type="term" value="P:protein secretion by the type II secretion system"/>
    <property type="evidence" value="ECO:0007669"/>
    <property type="project" value="TreeGrafter"/>
</dbReference>
<dbReference type="Gene3D" id="1.20.81.30">
    <property type="entry name" value="Type II secretion system (T2SS), domain F"/>
    <property type="match status" value="2"/>
</dbReference>
<keyword evidence="8 14" id="KW-1133">Transmembrane helix</keyword>
<dbReference type="PANTHER" id="PTHR30012">
    <property type="entry name" value="GENERAL SECRETION PATHWAY PROTEIN"/>
    <property type="match status" value="1"/>
</dbReference>
<evidence type="ECO:0000256" key="12">
    <source>
        <dbReference type="ARBA" id="ARBA00074609"/>
    </source>
</evidence>
<feature type="domain" description="Type II secretion system protein GspF" evidence="15">
    <location>
        <begin position="74"/>
        <end position="196"/>
    </location>
</feature>
<evidence type="ECO:0000256" key="2">
    <source>
        <dbReference type="ARBA" id="ARBA00004429"/>
    </source>
</evidence>
<comment type="similarity">
    <text evidence="3">Belongs to the GSP F family.</text>
</comment>
<evidence type="ECO:0000256" key="14">
    <source>
        <dbReference type="SAM" id="Phobius"/>
    </source>
</evidence>
<dbReference type="HOGENOM" id="CLU_035032_0_1_6"/>
<evidence type="ECO:0000256" key="9">
    <source>
        <dbReference type="ARBA" id="ARBA00023136"/>
    </source>
</evidence>
<dbReference type="InterPro" id="IPR042094">
    <property type="entry name" value="T2SS_GspF_sf"/>
</dbReference>
<dbReference type="InterPro" id="IPR018076">
    <property type="entry name" value="T2SS_GspF_dom"/>
</dbReference>
<evidence type="ECO:0000256" key="6">
    <source>
        <dbReference type="ARBA" id="ARBA00022692"/>
    </source>
</evidence>
<reference evidence="16 17" key="1">
    <citation type="journal article" date="2011" name="J. Bacteriol.">
        <title>Genome sequence of the plant-pathogenic bacterium Dickeya dadantii 3937.</title>
        <authorList>
            <person name="Glasner J.D."/>
            <person name="Yang C.H."/>
            <person name="Reverchon S."/>
            <person name="Hugouvieux-Cotte-Pattat N."/>
            <person name="Condemine G."/>
            <person name="Bohin J.P."/>
            <person name="Van Gijsegem F."/>
            <person name="Yang S."/>
            <person name="Franza T."/>
            <person name="Expert D."/>
            <person name="Plunkett G. III"/>
            <person name="San Francisco M.J."/>
            <person name="Charkowski A.O."/>
            <person name="Py B."/>
            <person name="Bell K."/>
            <person name="Rauscher L."/>
            <person name="Rodriguez-Palenzuela P."/>
            <person name="Toussaint A."/>
            <person name="Holeva M.C."/>
            <person name="He S.Y."/>
            <person name="Douet V."/>
            <person name="Boccara M."/>
            <person name="Blanco C."/>
            <person name="Toth I."/>
            <person name="Anderson B.D."/>
            <person name="Biehl B.S."/>
            <person name="Mau B."/>
            <person name="Flynn S.M."/>
            <person name="Barras F."/>
            <person name="Lindeberg M."/>
            <person name="Birch P.R."/>
            <person name="Tsuyumu S."/>
            <person name="Shi X."/>
            <person name="Hibbing M."/>
            <person name="Yap M.N."/>
            <person name="Carpentier M."/>
            <person name="Dassa E."/>
            <person name="Umehara M."/>
            <person name="Kim J.F."/>
            <person name="Rusch M."/>
            <person name="Soni P."/>
            <person name="Mayhew G.F."/>
            <person name="Fouts D.E."/>
            <person name="Gill S.R."/>
            <person name="Blattner F.R."/>
            <person name="Keen N.T."/>
            <person name="Perna N.T."/>
        </authorList>
    </citation>
    <scope>NUCLEOTIDE SEQUENCE [LARGE SCALE GENOMIC DNA]</scope>
    <source>
        <strain evidence="16 17">3937</strain>
    </source>
</reference>
<dbReference type="GO" id="GO:0005886">
    <property type="term" value="C:plasma membrane"/>
    <property type="evidence" value="ECO:0007669"/>
    <property type="project" value="UniProtKB-SubCell"/>
</dbReference>
<keyword evidence="6 14" id="KW-0812">Transmembrane</keyword>
<evidence type="ECO:0000256" key="7">
    <source>
        <dbReference type="ARBA" id="ARBA00022837"/>
    </source>
</evidence>
<dbReference type="KEGG" id="ddd:Dda3937_04115"/>
<feature type="transmembrane region" description="Helical" evidence="14">
    <location>
        <begin position="172"/>
        <end position="195"/>
    </location>
</feature>
<evidence type="ECO:0000256" key="4">
    <source>
        <dbReference type="ARBA" id="ARBA00022475"/>
    </source>
</evidence>
<keyword evidence="17" id="KW-1185">Reference proteome</keyword>
<evidence type="ECO:0000256" key="3">
    <source>
        <dbReference type="ARBA" id="ARBA00005745"/>
    </source>
</evidence>
<accession>E0SG45</accession>
<feature type="domain" description="Type II secretion system protein GspF" evidence="15">
    <location>
        <begin position="277"/>
        <end position="398"/>
    </location>
</feature>
<feature type="transmembrane region" description="Helical" evidence="14">
    <location>
        <begin position="371"/>
        <end position="396"/>
    </location>
</feature>
<evidence type="ECO:0000256" key="11">
    <source>
        <dbReference type="ARBA" id="ARBA00064046"/>
    </source>
</evidence>
<keyword evidence="5" id="KW-0997">Cell inner membrane</keyword>
<dbReference type="FunFam" id="1.20.81.30:FF:000001">
    <property type="entry name" value="Type II secretion system protein F"/>
    <property type="match status" value="2"/>
</dbReference>
<dbReference type="AlphaFoldDB" id="E0SG45"/>
<dbReference type="PRINTS" id="PR00812">
    <property type="entry name" value="BCTERIALGSPF"/>
</dbReference>
<evidence type="ECO:0000259" key="15">
    <source>
        <dbReference type="Pfam" id="PF00482"/>
    </source>
</evidence>
<dbReference type="EMBL" id="CP002038">
    <property type="protein sequence ID" value="ADM98900.1"/>
    <property type="molecule type" value="Genomic_DNA"/>
</dbReference>
<evidence type="ECO:0000256" key="10">
    <source>
        <dbReference type="ARBA" id="ARBA00030750"/>
    </source>
</evidence>
<feature type="transmembrane region" description="Helical" evidence="14">
    <location>
        <begin position="226"/>
        <end position="244"/>
    </location>
</feature>
<dbReference type="STRING" id="198628.Dda3937_04115"/>
<evidence type="ECO:0000313" key="16">
    <source>
        <dbReference type="EMBL" id="ADM98900.1"/>
    </source>
</evidence>
<gene>
    <name evidence="16" type="primary">sttF</name>
    <name evidence="16" type="ordered locus">Dda3937_04115</name>
</gene>
<evidence type="ECO:0000256" key="13">
    <source>
        <dbReference type="ARBA" id="ARBA00077693"/>
    </source>
</evidence>
<organism evidence="16 17">
    <name type="scientific">Dickeya dadantii (strain 3937)</name>
    <name type="common">Erwinia chrysanthemi (strain 3937)</name>
    <dbReference type="NCBI Taxonomy" id="198628"/>
    <lineage>
        <taxon>Bacteria</taxon>
        <taxon>Pseudomonadati</taxon>
        <taxon>Pseudomonadota</taxon>
        <taxon>Gammaproteobacteria</taxon>
        <taxon>Enterobacterales</taxon>
        <taxon>Pectobacteriaceae</taxon>
        <taxon>Dickeya</taxon>
    </lineage>
</organism>
<evidence type="ECO:0000256" key="5">
    <source>
        <dbReference type="ARBA" id="ARBA00022519"/>
    </source>
</evidence>
<evidence type="ECO:0000256" key="8">
    <source>
        <dbReference type="ARBA" id="ARBA00022989"/>
    </source>
</evidence>
<dbReference type="InterPro" id="IPR003004">
    <property type="entry name" value="GspF/PilC"/>
</dbReference>
<comment type="function">
    <text evidence="1">Component of the type II secretion system inner membrane complex required for the energy-dependent secretion of extracellular factors such as proteases and toxins from the periplasm.</text>
</comment>
<dbReference type="Pfam" id="PF00482">
    <property type="entry name" value="T2SSF"/>
    <property type="match status" value="2"/>
</dbReference>
<evidence type="ECO:0000313" key="17">
    <source>
        <dbReference type="Proteomes" id="UP000006859"/>
    </source>
</evidence>
<dbReference type="eggNOG" id="COG1459">
    <property type="taxonomic scope" value="Bacteria"/>
</dbReference>
<proteinExistence type="inferred from homology"/>
<comment type="subunit">
    <text evidence="11">Type II secretion system is composed of four main components: the outer membrane complex, the inner membrane complex, the cytoplasmic secretion ATPase and the periplasm-spanning pseudopilus. Homodimer. Interacts with OutE and OutL components.</text>
</comment>
<dbReference type="PANTHER" id="PTHR30012:SF0">
    <property type="entry name" value="TYPE II SECRETION SYSTEM PROTEIN F-RELATED"/>
    <property type="match status" value="1"/>
</dbReference>
<evidence type="ECO:0000256" key="1">
    <source>
        <dbReference type="ARBA" id="ARBA00002684"/>
    </source>
</evidence>
<dbReference type="Proteomes" id="UP000006859">
    <property type="component" value="Chromosome"/>
</dbReference>
<sequence length="406" mass="44946">MSFMTMRNFRYTAVNKEGEVVIGHCHAFSQESLRDQLFARQLIMVSCRASLLQQGLLFLRRYERLSTLDLALLTRQLASLLDAGIPLEEALTALAGQADKQAVGVVLNAVRQQLIAGVSFAMALQTLPHSFNRLYCAMVAAGEATGCLALVLIRLADYLDQQQKTKNTLIQALLYPALLAVMSIIVVSVLLSSVVPQVVTQLQQMHVALPLTTRALLTMSDLLNQYGWILLIVLVALAVGLHQIMRVPARKLWLDRHLLRLHAIGSLLRDISSARYIRTMEILIASAIPLLESMSVAENVLNNSFARFQLAVARQKVNEGKSLTESLSNNAIFSGIIKHMIASGEQSGRLEQMLKYIADIQEESLKRRISLILLLSENGLLIIISSLILFIVMSILQPIMQLSNAI</sequence>
<keyword evidence="9 14" id="KW-0472">Membrane</keyword>
<protein>
    <recommendedName>
        <fullName evidence="12">Type II secretion system protein F</fullName>
    </recommendedName>
    <alternativeName>
        <fullName evidence="10">General secretion pathway protein F</fullName>
    </alternativeName>
    <alternativeName>
        <fullName evidence="13">Pectic enzymes secretion protein OutF</fullName>
    </alternativeName>
</protein>
<comment type="subcellular location">
    <subcellularLocation>
        <location evidence="2">Cell inner membrane</location>
        <topology evidence="2">Multi-pass membrane protein</topology>
    </subcellularLocation>
</comment>
<keyword evidence="7" id="KW-0106">Calcium</keyword>